<evidence type="ECO:0000256" key="1">
    <source>
        <dbReference type="SAM" id="Phobius"/>
    </source>
</evidence>
<evidence type="ECO:0000313" key="2">
    <source>
        <dbReference type="EMBL" id="MDV6307259.1"/>
    </source>
</evidence>
<dbReference type="Proteomes" id="UP001185922">
    <property type="component" value="Unassembled WGS sequence"/>
</dbReference>
<dbReference type="EMBL" id="JAWLKI010000006">
    <property type="protein sequence ID" value="MDV6307259.1"/>
    <property type="molecule type" value="Genomic_DNA"/>
</dbReference>
<protein>
    <submittedName>
        <fullName evidence="3">Uncharacterized protein</fullName>
    </submittedName>
</protein>
<dbReference type="Proteomes" id="UP001185779">
    <property type="component" value="Unassembled WGS sequence"/>
</dbReference>
<name>A0AAE4R5K6_9ACTN</name>
<evidence type="ECO:0000313" key="4">
    <source>
        <dbReference type="Proteomes" id="UP001185779"/>
    </source>
</evidence>
<evidence type="ECO:0000313" key="5">
    <source>
        <dbReference type="Proteomes" id="UP001185922"/>
    </source>
</evidence>
<keyword evidence="4" id="KW-1185">Reference proteome</keyword>
<gene>
    <name evidence="2" type="ORF">R3P94_07920</name>
    <name evidence="3" type="ORF">R3Q15_13495</name>
</gene>
<dbReference type="EMBL" id="JAWLKH010000013">
    <property type="protein sequence ID" value="MDV6312891.1"/>
    <property type="molecule type" value="Genomic_DNA"/>
</dbReference>
<dbReference type="AlphaFoldDB" id="A0AAE4R5K6"/>
<feature type="transmembrane region" description="Helical" evidence="1">
    <location>
        <begin position="7"/>
        <end position="28"/>
    </location>
</feature>
<reference evidence="3 4" key="1">
    <citation type="submission" date="2023-10" db="EMBL/GenBank/DDBJ databases">
        <title>Development of a sustainable strategy for remediation of hydrocarbon-contaminated territories based on the waste exchange concept.</title>
        <authorList>
            <person name="Krivoruchko A."/>
        </authorList>
    </citation>
    <scope>NUCLEOTIDE SEQUENCE</scope>
    <source>
        <strain evidence="2 4">IEGM 1266</strain>
        <strain evidence="3">IEGM 1279</strain>
    </source>
</reference>
<evidence type="ECO:0000313" key="3">
    <source>
        <dbReference type="EMBL" id="MDV6312891.1"/>
    </source>
</evidence>
<keyword evidence="1" id="KW-0812">Transmembrane</keyword>
<comment type="caution">
    <text evidence="3">The sequence shown here is derived from an EMBL/GenBank/DDBJ whole genome shotgun (WGS) entry which is preliminary data.</text>
</comment>
<proteinExistence type="predicted"/>
<accession>A0AAE4R5K6</accession>
<sequence length="83" mass="9345">MKCDKALSFWFVPAGFLFAPLLLILDPWPVARTIALVTISLCGLWLGLLGVFMAIGLARVLRSGDVLPDEYWFRLLDYHPPRA</sequence>
<keyword evidence="1" id="KW-0472">Membrane</keyword>
<feature type="transmembrane region" description="Helical" evidence="1">
    <location>
        <begin position="34"/>
        <end position="58"/>
    </location>
</feature>
<organism evidence="3 5">
    <name type="scientific">Gordonia amicalis</name>
    <dbReference type="NCBI Taxonomy" id="89053"/>
    <lineage>
        <taxon>Bacteria</taxon>
        <taxon>Bacillati</taxon>
        <taxon>Actinomycetota</taxon>
        <taxon>Actinomycetes</taxon>
        <taxon>Mycobacteriales</taxon>
        <taxon>Gordoniaceae</taxon>
        <taxon>Gordonia</taxon>
    </lineage>
</organism>
<keyword evidence="1" id="KW-1133">Transmembrane helix</keyword>